<reference evidence="2" key="1">
    <citation type="submission" date="2022-10" db="EMBL/GenBank/DDBJ databases">
        <title>Genome assembly of Pristionchus species.</title>
        <authorList>
            <person name="Yoshida K."/>
            <person name="Sommer R.J."/>
        </authorList>
    </citation>
    <scope>NUCLEOTIDE SEQUENCE [LARGE SCALE GENOMIC DNA]</scope>
    <source>
        <strain evidence="2">RS5460</strain>
    </source>
</reference>
<keyword evidence="2" id="KW-1185">Reference proteome</keyword>
<comment type="caution">
    <text evidence="1">The sequence shown here is derived from an EMBL/GenBank/DDBJ whole genome shotgun (WGS) entry which is preliminary data.</text>
</comment>
<name>A0AAN5C7M8_9BILA</name>
<dbReference type="EMBL" id="BTRK01000003">
    <property type="protein sequence ID" value="GMR40518.1"/>
    <property type="molecule type" value="Genomic_DNA"/>
</dbReference>
<organism evidence="1 2">
    <name type="scientific">Pristionchus mayeri</name>
    <dbReference type="NCBI Taxonomy" id="1317129"/>
    <lineage>
        <taxon>Eukaryota</taxon>
        <taxon>Metazoa</taxon>
        <taxon>Ecdysozoa</taxon>
        <taxon>Nematoda</taxon>
        <taxon>Chromadorea</taxon>
        <taxon>Rhabditida</taxon>
        <taxon>Rhabditina</taxon>
        <taxon>Diplogasteromorpha</taxon>
        <taxon>Diplogasteroidea</taxon>
        <taxon>Neodiplogasteridae</taxon>
        <taxon>Pristionchus</taxon>
    </lineage>
</organism>
<sequence>RYAHSLYHSTPVEMTTKLFKSERGSLFFRAFLSTSTRDELSFDRFFPCFPAIFKYDGEWKLNTPLVTSIPSVFDPITLPRRKRTEEYLDRSIIFNGTGKVISNSLNTVKIESEETLRRGMPYLILAPSHVVGDQAEQFPIGARVDYAGVRCYNGWRHTVKATRIEPHVEEPQDFDGTLDDFWRCDADELENTGVLIKETSSTELRVLDERSKMADREREINEALLEGQERSLRDMWLATRHLFDYNFVQFNDHINFRPFYFKPVFDGVNYIILCRSQATSKAMIDMLIELEGKDGRAVRKDEAKEMHAAKNATLQEEDQFEFEELSEVLDTDKMLFTEAGKPRLVVTVRPLIHWDAEHKVMLRI</sequence>
<feature type="non-terminal residue" evidence="1">
    <location>
        <position position="1"/>
    </location>
</feature>
<protein>
    <submittedName>
        <fullName evidence="1">Uncharacterized protein</fullName>
    </submittedName>
</protein>
<gene>
    <name evidence="1" type="ORF">PMAYCL1PPCAC_10713</name>
</gene>
<proteinExistence type="predicted"/>
<accession>A0AAN5C7M8</accession>
<evidence type="ECO:0000313" key="1">
    <source>
        <dbReference type="EMBL" id="GMR40518.1"/>
    </source>
</evidence>
<dbReference type="Proteomes" id="UP001328107">
    <property type="component" value="Unassembled WGS sequence"/>
</dbReference>
<dbReference type="AlphaFoldDB" id="A0AAN5C7M8"/>
<evidence type="ECO:0000313" key="2">
    <source>
        <dbReference type="Proteomes" id="UP001328107"/>
    </source>
</evidence>